<feature type="signal peptide" evidence="3">
    <location>
        <begin position="1"/>
        <end position="33"/>
    </location>
</feature>
<accession>A0A5M7C939</accession>
<evidence type="ECO:0000256" key="1">
    <source>
        <dbReference type="ARBA" id="ARBA00022759"/>
    </source>
</evidence>
<name>A0A5M7C939_SACHI</name>
<dbReference type="OrthoDB" id="4137979at2"/>
<dbReference type="CDD" id="cd07719">
    <property type="entry name" value="arylsulfatase_AtsA-like_MBL-fold"/>
    <property type="match status" value="1"/>
</dbReference>
<dbReference type="Proteomes" id="UP000323946">
    <property type="component" value="Unassembled WGS sequence"/>
</dbReference>
<dbReference type="Pfam" id="PF00753">
    <property type="entry name" value="Lactamase_B"/>
    <property type="match status" value="1"/>
</dbReference>
<dbReference type="PANTHER" id="PTHR46018">
    <property type="entry name" value="ZINC PHOSPHODIESTERASE ELAC PROTEIN 1"/>
    <property type="match status" value="1"/>
</dbReference>
<keyword evidence="2 5" id="KW-0378">Hydrolase</keyword>
<dbReference type="PROSITE" id="PS51318">
    <property type="entry name" value="TAT"/>
    <property type="match status" value="1"/>
</dbReference>
<dbReference type="InterPro" id="IPR036866">
    <property type="entry name" value="RibonucZ/Hydroxyglut_hydro"/>
</dbReference>
<keyword evidence="3" id="KW-0732">Signal</keyword>
<proteinExistence type="predicted"/>
<evidence type="ECO:0000313" key="6">
    <source>
        <dbReference type="Proteomes" id="UP000323946"/>
    </source>
</evidence>
<keyword evidence="6" id="KW-1185">Reference proteome</keyword>
<keyword evidence="1" id="KW-0255">Endonuclease</keyword>
<sequence>MSQSLPRRSVLRGSLTATALGGAAVLSAGSAGAAPIGPRGDVELVLLGTAAGPPVEPGRTGISTVLRVHGRNYVIDCGRSSVTQYLAAGLEFRELDSIFITHLHADHVCDFYNFFLLAGFGRNDADSADGIFEPVRVFGPGSAGQLPHGAPDAPTIAPDAPVPGLRELVEQCHRAHAYSSNVFIRDTGIPDVRTLIDLHEIGLPDVGAHPHGPTAPPMAPFKVAEDDRVSVSAVLVPHGPVFPSFAFRFDTDRGSVVFSGDTAESDNVVALARGADVLVHEALDLGWYRRSGTPEHKISHLRESHTPADVVGSIAERAGVRTLLLSHLAPAPPSSVSDARWRRQAQRGFSGRVLVGRDLDRLPLG</sequence>
<dbReference type="PANTHER" id="PTHR46018:SF2">
    <property type="entry name" value="ZINC PHOSPHODIESTERASE ELAC PROTEIN 1"/>
    <property type="match status" value="1"/>
</dbReference>
<evidence type="ECO:0000256" key="2">
    <source>
        <dbReference type="ARBA" id="ARBA00022801"/>
    </source>
</evidence>
<reference evidence="5 6" key="1">
    <citation type="submission" date="2019-09" db="EMBL/GenBank/DDBJ databases">
        <title>Draft genome sequence of the thermophilic Saccharopolyspora hirsuta VKM Ac-666T.</title>
        <authorList>
            <person name="Lobastova T.G."/>
            <person name="Fokina V."/>
            <person name="Bragin E.Y."/>
            <person name="Shtratnikova V.Y."/>
            <person name="Starodumova I.P."/>
            <person name="Tarlachkov S.V."/>
            <person name="Donova M.V."/>
        </authorList>
    </citation>
    <scope>NUCLEOTIDE SEQUENCE [LARGE SCALE GENOMIC DNA]</scope>
    <source>
        <strain evidence="5 6">VKM Ac-666</strain>
    </source>
</reference>
<dbReference type="Gene3D" id="3.60.15.10">
    <property type="entry name" value="Ribonuclease Z/Hydroxyacylglutathione hydrolase-like"/>
    <property type="match status" value="1"/>
</dbReference>
<gene>
    <name evidence="5" type="ORF">F1721_02165</name>
</gene>
<dbReference type="EMBL" id="VWPH01000001">
    <property type="protein sequence ID" value="KAA5838273.1"/>
    <property type="molecule type" value="Genomic_DNA"/>
</dbReference>
<evidence type="ECO:0000256" key="3">
    <source>
        <dbReference type="SAM" id="SignalP"/>
    </source>
</evidence>
<evidence type="ECO:0000313" key="5">
    <source>
        <dbReference type="EMBL" id="KAA5838273.1"/>
    </source>
</evidence>
<dbReference type="InterPro" id="IPR001279">
    <property type="entry name" value="Metallo-B-lactamas"/>
</dbReference>
<dbReference type="GO" id="GO:0042781">
    <property type="term" value="F:3'-tRNA processing endoribonuclease activity"/>
    <property type="evidence" value="ECO:0007669"/>
    <property type="project" value="TreeGrafter"/>
</dbReference>
<dbReference type="SMR" id="A0A5M7C939"/>
<dbReference type="SUPFAM" id="SSF56281">
    <property type="entry name" value="Metallo-hydrolase/oxidoreductase"/>
    <property type="match status" value="1"/>
</dbReference>
<dbReference type="AlphaFoldDB" id="A0A5M7C939"/>
<protein>
    <submittedName>
        <fullName evidence="5">MBL fold metallo-hydrolase</fullName>
    </submittedName>
</protein>
<dbReference type="InterPro" id="IPR044094">
    <property type="entry name" value="AtsA-like_MBL-fold"/>
</dbReference>
<dbReference type="RefSeq" id="WP_150064779.1">
    <property type="nucleotide sequence ID" value="NZ_JBEPDJ010000014.1"/>
</dbReference>
<comment type="caution">
    <text evidence="5">The sequence shown here is derived from an EMBL/GenBank/DDBJ whole genome shotgun (WGS) entry which is preliminary data.</text>
</comment>
<keyword evidence="1" id="KW-0540">Nuclease</keyword>
<organism evidence="5 6">
    <name type="scientific">Saccharopolyspora hirsuta</name>
    <dbReference type="NCBI Taxonomy" id="1837"/>
    <lineage>
        <taxon>Bacteria</taxon>
        <taxon>Bacillati</taxon>
        <taxon>Actinomycetota</taxon>
        <taxon>Actinomycetes</taxon>
        <taxon>Pseudonocardiales</taxon>
        <taxon>Pseudonocardiaceae</taxon>
        <taxon>Saccharopolyspora</taxon>
    </lineage>
</organism>
<evidence type="ECO:0000259" key="4">
    <source>
        <dbReference type="Pfam" id="PF00753"/>
    </source>
</evidence>
<dbReference type="InterPro" id="IPR006311">
    <property type="entry name" value="TAT_signal"/>
</dbReference>
<feature type="domain" description="Metallo-beta-lactamase" evidence="4">
    <location>
        <begin position="63"/>
        <end position="273"/>
    </location>
</feature>
<feature type="chain" id="PRO_5024402643" evidence="3">
    <location>
        <begin position="34"/>
        <end position="365"/>
    </location>
</feature>